<keyword evidence="1" id="KW-0812">Transmembrane</keyword>
<keyword evidence="1" id="KW-1133">Transmembrane helix</keyword>
<keyword evidence="1" id="KW-0472">Membrane</keyword>
<evidence type="ECO:0000313" key="3">
    <source>
        <dbReference type="Proteomes" id="UP001162972"/>
    </source>
</evidence>
<dbReference type="Proteomes" id="UP001162972">
    <property type="component" value="Chromosome 16"/>
</dbReference>
<gene>
    <name evidence="2" type="ORF">OIU84_025812</name>
</gene>
<name>A0AAD6KKG7_9ROSI</name>
<feature type="transmembrane region" description="Helical" evidence="1">
    <location>
        <begin position="24"/>
        <end position="49"/>
    </location>
</feature>
<comment type="caution">
    <text evidence="2">The sequence shown here is derived from an EMBL/GenBank/DDBJ whole genome shotgun (WGS) entry which is preliminary data.</text>
</comment>
<organism evidence="2 3">
    <name type="scientific">Salix udensis</name>
    <dbReference type="NCBI Taxonomy" id="889485"/>
    <lineage>
        <taxon>Eukaryota</taxon>
        <taxon>Viridiplantae</taxon>
        <taxon>Streptophyta</taxon>
        <taxon>Embryophyta</taxon>
        <taxon>Tracheophyta</taxon>
        <taxon>Spermatophyta</taxon>
        <taxon>Magnoliopsida</taxon>
        <taxon>eudicotyledons</taxon>
        <taxon>Gunneridae</taxon>
        <taxon>Pentapetalae</taxon>
        <taxon>rosids</taxon>
        <taxon>fabids</taxon>
        <taxon>Malpighiales</taxon>
        <taxon>Salicaceae</taxon>
        <taxon>Saliceae</taxon>
        <taxon>Salix</taxon>
    </lineage>
</organism>
<evidence type="ECO:0000313" key="2">
    <source>
        <dbReference type="EMBL" id="KAJ6425116.1"/>
    </source>
</evidence>
<sequence>MARQNPTARGNQARLHQVSTANTAALLLVPCLFQASLALSCGWTLLFLLTKWQEILSGCGLWYDCLFYYIEAFPDIKSRLVTVHDCSCVCEFFLAFWFDFLFPPCILEEGKKLATFVEA</sequence>
<accession>A0AAD6KKG7</accession>
<evidence type="ECO:0000256" key="1">
    <source>
        <dbReference type="SAM" id="Phobius"/>
    </source>
</evidence>
<dbReference type="AlphaFoldDB" id="A0AAD6KKG7"/>
<proteinExistence type="predicted"/>
<dbReference type="EMBL" id="JAPFFJ010000006">
    <property type="protein sequence ID" value="KAJ6425116.1"/>
    <property type="molecule type" value="Genomic_DNA"/>
</dbReference>
<protein>
    <submittedName>
        <fullName evidence="2">Uncharacterized protein</fullName>
    </submittedName>
</protein>
<keyword evidence="3" id="KW-1185">Reference proteome</keyword>
<reference evidence="2 3" key="1">
    <citation type="journal article" date="2023" name="Int. J. Mol. Sci.">
        <title>De Novo Assembly and Annotation of 11 Diverse Shrub Willow (Salix) Genomes Reveals Novel Gene Organization in Sex-Linked Regions.</title>
        <authorList>
            <person name="Hyden B."/>
            <person name="Feng K."/>
            <person name="Yates T.B."/>
            <person name="Jawdy S."/>
            <person name="Cereghino C."/>
            <person name="Smart L.B."/>
            <person name="Muchero W."/>
        </authorList>
    </citation>
    <scope>NUCLEOTIDE SEQUENCE [LARGE SCALE GENOMIC DNA]</scope>
    <source>
        <tissue evidence="2">Shoot tip</tissue>
    </source>
</reference>